<dbReference type="PANTHER" id="PTHR31350">
    <property type="entry name" value="SI:DKEY-261L7.2"/>
    <property type="match status" value="1"/>
</dbReference>
<dbReference type="RefSeq" id="WP_406699718.1">
    <property type="nucleotide sequence ID" value="NZ_CP155447.1"/>
</dbReference>
<dbReference type="PROSITE" id="PS50005">
    <property type="entry name" value="TPR"/>
    <property type="match status" value="1"/>
</dbReference>
<dbReference type="InterPro" id="IPR011990">
    <property type="entry name" value="TPR-like_helical_dom_sf"/>
</dbReference>
<dbReference type="AlphaFoldDB" id="A0AAU7CP52"/>
<dbReference type="SUPFAM" id="SSF48452">
    <property type="entry name" value="TPR-like"/>
    <property type="match status" value="1"/>
</dbReference>
<organism evidence="4">
    <name type="scientific">Singulisphaera sp. Ch08</name>
    <dbReference type="NCBI Taxonomy" id="3120278"/>
    <lineage>
        <taxon>Bacteria</taxon>
        <taxon>Pseudomonadati</taxon>
        <taxon>Planctomycetota</taxon>
        <taxon>Planctomycetia</taxon>
        <taxon>Isosphaerales</taxon>
        <taxon>Isosphaeraceae</taxon>
        <taxon>Singulisphaera</taxon>
    </lineage>
</organism>
<comment type="similarity">
    <text evidence="1">Belongs to the UPF0162 family.</text>
</comment>
<dbReference type="InterPro" id="IPR019734">
    <property type="entry name" value="TPR_rpt"/>
</dbReference>
<dbReference type="PANTHER" id="PTHR31350:SF21">
    <property type="entry name" value="F-BOX ONLY PROTEIN 21"/>
    <property type="match status" value="1"/>
</dbReference>
<dbReference type="InterPro" id="IPR032698">
    <property type="entry name" value="SirB1_N"/>
</dbReference>
<reference evidence="4" key="1">
    <citation type="submission" date="2024-05" db="EMBL/GenBank/DDBJ databases">
        <title>Planctomycetes of the genus Singulisphaera possess chitinolytic capabilities.</title>
        <authorList>
            <person name="Ivanova A."/>
        </authorList>
    </citation>
    <scope>NUCLEOTIDE SEQUENCE</scope>
    <source>
        <strain evidence="4">Ch08T</strain>
    </source>
</reference>
<dbReference type="EMBL" id="CP155447">
    <property type="protein sequence ID" value="XBH06870.1"/>
    <property type="molecule type" value="Genomic_DNA"/>
</dbReference>
<sequence length="278" mass="31519">MLSPFAESPEFQRLLRREAPSDLIRIALEIARDAYPELEAERYLEKIESLAVRIRDRCPAGAKPRQVLGQINWVLFVEEGYQGNVDDYYDPRNSYVNEVVDRKTGIPISLSVLYWTLAERLGLAMAGVNLPWHFMLRIGRADSTIFVDPFNGGTLLDREGCGRTVAEILGKPVELTDLQLAPCGHEPVVARMLRNLKAIYFRNHDFQTALSVQRRLAALNPNDSDEQRDLGMLCLQLDRPADSITPLQFYLDSQPPAEDAEVVRALLRAARREVATWN</sequence>
<dbReference type="Pfam" id="PF13369">
    <property type="entry name" value="Transglut_core2"/>
    <property type="match status" value="1"/>
</dbReference>
<dbReference type="Pfam" id="PF13371">
    <property type="entry name" value="TPR_9"/>
    <property type="match status" value="1"/>
</dbReference>
<gene>
    <name evidence="4" type="ORF">V5E97_12750</name>
</gene>
<proteinExistence type="inferred from homology"/>
<accession>A0AAU7CP52</accession>
<feature type="repeat" description="TPR" evidence="2">
    <location>
        <begin position="190"/>
        <end position="223"/>
    </location>
</feature>
<protein>
    <submittedName>
        <fullName evidence="4">Transglutaminase-like domain-containing protein</fullName>
    </submittedName>
</protein>
<keyword evidence="2" id="KW-0802">TPR repeat</keyword>
<evidence type="ECO:0000259" key="3">
    <source>
        <dbReference type="Pfam" id="PF13369"/>
    </source>
</evidence>
<evidence type="ECO:0000313" key="4">
    <source>
        <dbReference type="EMBL" id="XBH06870.1"/>
    </source>
</evidence>
<evidence type="ECO:0000256" key="1">
    <source>
        <dbReference type="ARBA" id="ARBA00007100"/>
    </source>
</evidence>
<dbReference type="Gene3D" id="1.25.40.10">
    <property type="entry name" value="Tetratricopeptide repeat domain"/>
    <property type="match status" value="1"/>
</dbReference>
<feature type="domain" description="Protein SirB1 N-terminal" evidence="3">
    <location>
        <begin position="42"/>
        <end position="194"/>
    </location>
</feature>
<name>A0AAU7CP52_9BACT</name>
<evidence type="ECO:0000256" key="2">
    <source>
        <dbReference type="PROSITE-ProRule" id="PRU00339"/>
    </source>
</evidence>